<dbReference type="VEuPathDB" id="MicrosporidiaDB:A0H76_1157"/>
<dbReference type="OrthoDB" id="2186131at2759"/>
<dbReference type="Proteomes" id="UP000192356">
    <property type="component" value="Unassembled WGS sequence"/>
</dbReference>
<dbReference type="EMBL" id="LVKB01000118">
    <property type="protein sequence ID" value="ORD96189.1"/>
    <property type="molecule type" value="Genomic_DNA"/>
</dbReference>
<evidence type="ECO:0000313" key="1">
    <source>
        <dbReference type="EMBL" id="ORD96189.1"/>
    </source>
</evidence>
<proteinExistence type="predicted"/>
<reference evidence="1 2" key="1">
    <citation type="journal article" date="2017" name="Environ. Microbiol.">
        <title>Decay of the glycolytic pathway and adaptation to intranuclear parasitism within Enterocytozoonidae microsporidia.</title>
        <authorList>
            <person name="Wiredu Boakye D."/>
            <person name="Jaroenlak P."/>
            <person name="Prachumwat A."/>
            <person name="Williams T.A."/>
            <person name="Bateman K.S."/>
            <person name="Itsathitphaisarn O."/>
            <person name="Sritunyalucksana K."/>
            <person name="Paszkiewicz K.H."/>
            <person name="Moore K.A."/>
            <person name="Stentiford G.D."/>
            <person name="Williams B.A."/>
        </authorList>
    </citation>
    <scope>NUCLEOTIDE SEQUENCE [LARGE SCALE GENOMIC DNA]</scope>
    <source>
        <strain evidence="1 2">GB1</strain>
    </source>
</reference>
<protein>
    <submittedName>
        <fullName evidence="1">Uncharacterized protein</fullName>
    </submittedName>
</protein>
<comment type="caution">
    <text evidence="1">The sequence shown here is derived from an EMBL/GenBank/DDBJ whole genome shotgun (WGS) entry which is preliminary data.</text>
</comment>
<organism evidence="1 2">
    <name type="scientific">Hepatospora eriocheir</name>
    <dbReference type="NCBI Taxonomy" id="1081669"/>
    <lineage>
        <taxon>Eukaryota</taxon>
        <taxon>Fungi</taxon>
        <taxon>Fungi incertae sedis</taxon>
        <taxon>Microsporidia</taxon>
        <taxon>Hepatosporidae</taxon>
        <taxon>Hepatospora</taxon>
    </lineage>
</organism>
<keyword evidence="2" id="KW-1185">Reference proteome</keyword>
<sequence length="95" mass="10965">MIHWLCNVIEPLISGPVEDLIEFLHIKGNFKRYVKTGTYLLYMEKKPYSRNSDGMAFRCCNKNCNDFSKHVSILFESLLSSFTVLLKSILLVACK</sequence>
<evidence type="ECO:0000313" key="2">
    <source>
        <dbReference type="Proteomes" id="UP000192356"/>
    </source>
</evidence>
<accession>A0A1X0Q8R5</accession>
<dbReference type="AlphaFoldDB" id="A0A1X0Q8R5"/>
<name>A0A1X0Q8R5_9MICR</name>
<dbReference type="VEuPathDB" id="MicrosporidiaDB:HERIO_1864"/>
<gene>
    <name evidence="1" type="ORF">HERIO_1864</name>
</gene>